<name>A0A0B7MQ13_9FIRM</name>
<dbReference type="InterPro" id="IPR001109">
    <property type="entry name" value="Hydrogenase_HupF/HypC"/>
</dbReference>
<evidence type="ECO:0000313" key="2">
    <source>
        <dbReference type="EMBL" id="CEO89762.1"/>
    </source>
</evidence>
<dbReference type="AlphaFoldDB" id="A0A0B7MQ13"/>
<dbReference type="EMBL" id="CDRZ01000258">
    <property type="protein sequence ID" value="CEO89762.1"/>
    <property type="molecule type" value="Genomic_DNA"/>
</dbReference>
<accession>A0A0B7MQ13</accession>
<dbReference type="PANTHER" id="PTHR35177">
    <property type="entry name" value="HYDROGENASE MATURATION FACTOR HYBG"/>
    <property type="match status" value="1"/>
</dbReference>
<dbReference type="NCBIfam" id="TIGR00074">
    <property type="entry name" value="hypC_hupF"/>
    <property type="match status" value="1"/>
</dbReference>
<gene>
    <name evidence="2" type="primary">hypC</name>
    <name evidence="2" type="ORF">SSCH_60030</name>
</gene>
<dbReference type="PRINTS" id="PR00445">
    <property type="entry name" value="HUPFHYPC"/>
</dbReference>
<sequence>MCLAIPSKILKINGPLAEVDIGGNVKEVNIMLTPEAKVGDYVLLHAGYAIQVIDEKSAEEIFDAWEDAHEAIQ</sequence>
<comment type="similarity">
    <text evidence="1">Belongs to the HupF/HypC family.</text>
</comment>
<proteinExistence type="inferred from homology"/>
<evidence type="ECO:0000256" key="1">
    <source>
        <dbReference type="ARBA" id="ARBA00006018"/>
    </source>
</evidence>
<organism evidence="2 3">
    <name type="scientific">Syntrophaceticus schinkii</name>
    <dbReference type="NCBI Taxonomy" id="499207"/>
    <lineage>
        <taxon>Bacteria</taxon>
        <taxon>Bacillati</taxon>
        <taxon>Bacillota</taxon>
        <taxon>Clostridia</taxon>
        <taxon>Thermoanaerobacterales</taxon>
        <taxon>Thermoanaerobacterales Family III. Incertae Sedis</taxon>
        <taxon>Syntrophaceticus</taxon>
    </lineage>
</organism>
<keyword evidence="3" id="KW-1185">Reference proteome</keyword>
<dbReference type="Gene3D" id="2.30.30.140">
    <property type="match status" value="1"/>
</dbReference>
<dbReference type="PANTHER" id="PTHR35177:SF2">
    <property type="entry name" value="HYDROGENASE MATURATION FACTOR HYBG"/>
    <property type="match status" value="1"/>
</dbReference>
<dbReference type="Pfam" id="PF01455">
    <property type="entry name" value="HupF_HypC"/>
    <property type="match status" value="1"/>
</dbReference>
<dbReference type="OrthoDB" id="9806017at2"/>
<dbReference type="GO" id="GO:1902670">
    <property type="term" value="F:carbon dioxide binding"/>
    <property type="evidence" value="ECO:0007669"/>
    <property type="project" value="TreeGrafter"/>
</dbReference>
<dbReference type="InterPro" id="IPR019812">
    <property type="entry name" value="Hydgase_assmbl_chp_CS"/>
</dbReference>
<dbReference type="Proteomes" id="UP000046155">
    <property type="component" value="Unassembled WGS sequence"/>
</dbReference>
<reference evidence="3" key="1">
    <citation type="submission" date="2015-01" db="EMBL/GenBank/DDBJ databases">
        <authorList>
            <person name="Manzoor Shahid"/>
            <person name="Zubair Saima"/>
        </authorList>
    </citation>
    <scope>NUCLEOTIDE SEQUENCE [LARGE SCALE GENOMIC DNA]</scope>
    <source>
        <strain evidence="3">Sp3</strain>
    </source>
</reference>
<evidence type="ECO:0000313" key="3">
    <source>
        <dbReference type="Proteomes" id="UP000046155"/>
    </source>
</evidence>
<dbReference type="GO" id="GO:0051604">
    <property type="term" value="P:protein maturation"/>
    <property type="evidence" value="ECO:0007669"/>
    <property type="project" value="TreeGrafter"/>
</dbReference>
<dbReference type="SUPFAM" id="SSF159127">
    <property type="entry name" value="HupF/HypC-like"/>
    <property type="match status" value="1"/>
</dbReference>
<dbReference type="GO" id="GO:0005506">
    <property type="term" value="F:iron ion binding"/>
    <property type="evidence" value="ECO:0007669"/>
    <property type="project" value="TreeGrafter"/>
</dbReference>
<protein>
    <submittedName>
        <fullName evidence="2">Hydrogenase expression/formation protein HypC</fullName>
    </submittedName>
</protein>
<dbReference type="PROSITE" id="PS01097">
    <property type="entry name" value="HUPF_HYPC"/>
    <property type="match status" value="1"/>
</dbReference>
<dbReference type="FunFam" id="2.30.30.140:FF:000022">
    <property type="entry name" value="Hydrogenase assembly chaperone HybG"/>
    <property type="match status" value="1"/>
</dbReference>